<sequence>MNKTAQEGAGCQDHGRRLQPSAVFHDDASNTAIDHIEIECVALDNVQAWRRFDCSEHRQPVKLSICLGPWTPHGRTLFAVQHSELDAGNIGNAAHQAIHRVDLTNQMSFAEPADRRIAGHDPDRVSSVGNERSYRTEARSRTGRLSPCMAAADDDHIIATIGHIKTPKQQGFS</sequence>
<dbReference type="AlphaFoldDB" id="A0A7W6Q8X1"/>
<accession>A0A7W6Q8X1</accession>
<protein>
    <submittedName>
        <fullName evidence="2">Uncharacterized protein</fullName>
    </submittedName>
</protein>
<evidence type="ECO:0000256" key="1">
    <source>
        <dbReference type="SAM" id="MobiDB-lite"/>
    </source>
</evidence>
<name>A0A7W6Q8X1_9HYPH</name>
<reference evidence="2 3" key="1">
    <citation type="submission" date="2020-08" db="EMBL/GenBank/DDBJ databases">
        <title>Genomic Encyclopedia of Type Strains, Phase IV (KMG-V): Genome sequencing to study the core and pangenomes of soil and plant-associated prokaryotes.</title>
        <authorList>
            <person name="Whitman W."/>
        </authorList>
    </citation>
    <scope>NUCLEOTIDE SEQUENCE [LARGE SCALE GENOMIC DNA]</scope>
    <source>
        <strain evidence="2 3">SEMIA 4074</strain>
    </source>
</reference>
<keyword evidence="3" id="KW-1185">Reference proteome</keyword>
<dbReference type="AntiFam" id="ANF00154">
    <property type="entry name" value="Shadow ORF (opposite mnmG)"/>
</dbReference>
<dbReference type="EMBL" id="JACIFV010000003">
    <property type="protein sequence ID" value="MBB4191045.1"/>
    <property type="molecule type" value="Genomic_DNA"/>
</dbReference>
<evidence type="ECO:0000313" key="3">
    <source>
        <dbReference type="Proteomes" id="UP000524492"/>
    </source>
</evidence>
<gene>
    <name evidence="2" type="ORF">GGD53_001186</name>
</gene>
<comment type="caution">
    <text evidence="2">The sequence shown here is derived from an EMBL/GenBank/DDBJ whole genome shotgun (WGS) entry which is preliminary data.</text>
</comment>
<dbReference type="Proteomes" id="UP000524492">
    <property type="component" value="Unassembled WGS sequence"/>
</dbReference>
<feature type="region of interest" description="Disordered" evidence="1">
    <location>
        <begin position="116"/>
        <end position="141"/>
    </location>
</feature>
<proteinExistence type="predicted"/>
<evidence type="ECO:0000313" key="2">
    <source>
        <dbReference type="EMBL" id="MBB4191045.1"/>
    </source>
</evidence>
<organism evidence="2 3">
    <name type="scientific">Rhizobium aethiopicum</name>
    <dbReference type="NCBI Taxonomy" id="1138170"/>
    <lineage>
        <taxon>Bacteria</taxon>
        <taxon>Pseudomonadati</taxon>
        <taxon>Pseudomonadota</taxon>
        <taxon>Alphaproteobacteria</taxon>
        <taxon>Hyphomicrobiales</taxon>
        <taxon>Rhizobiaceae</taxon>
        <taxon>Rhizobium/Agrobacterium group</taxon>
        <taxon>Rhizobium</taxon>
    </lineage>
</organism>